<proteinExistence type="inferred from homology"/>
<dbReference type="InterPro" id="IPR050882">
    <property type="entry name" value="Prepilin_peptidase/N-MTase"/>
</dbReference>
<keyword evidence="2" id="KW-0812">Transmembrane</keyword>
<dbReference type="PANTHER" id="PTHR30487">
    <property type="entry name" value="TYPE 4 PREPILIN-LIKE PROTEINS LEADER PEPTIDE-PROCESSING ENZYME"/>
    <property type="match status" value="1"/>
</dbReference>
<organism evidence="4 5">
    <name type="scientific">Labedella endophytica</name>
    <dbReference type="NCBI Taxonomy" id="1523160"/>
    <lineage>
        <taxon>Bacteria</taxon>
        <taxon>Bacillati</taxon>
        <taxon>Actinomycetota</taxon>
        <taxon>Actinomycetes</taxon>
        <taxon>Micrococcales</taxon>
        <taxon>Microbacteriaceae</taxon>
        <taxon>Labedella</taxon>
    </lineage>
</organism>
<sequence>MPAPETDRRLASAHSTSQSHPWSLGWRVWLWERTDLAVGAALAVLLVVAVGIGPATVSGLALAVATPVLWRVDVAERRLPNALVLPIGCLALGGLVALGVGEGAWPVAPIATVVVAALFFGILSVGGGMGMGDVKLAIAVATVLALVRVDAVIVAALVAFGAGGVAALVVHVRSRQRSIPFGPFLLVGFWTALVLSR</sequence>
<keyword evidence="2" id="KW-0472">Membrane</keyword>
<feature type="transmembrane region" description="Helical" evidence="2">
    <location>
        <begin position="107"/>
        <end position="127"/>
    </location>
</feature>
<evidence type="ECO:0000256" key="1">
    <source>
        <dbReference type="ARBA" id="ARBA00005801"/>
    </source>
</evidence>
<dbReference type="GO" id="GO:0006465">
    <property type="term" value="P:signal peptide processing"/>
    <property type="evidence" value="ECO:0007669"/>
    <property type="project" value="TreeGrafter"/>
</dbReference>
<dbReference type="RefSeq" id="WP_127050760.1">
    <property type="nucleotide sequence ID" value="NZ_RZGZ01000003.1"/>
</dbReference>
<feature type="transmembrane region" description="Helical" evidence="2">
    <location>
        <begin position="82"/>
        <end position="101"/>
    </location>
</feature>
<accession>A0A433JQM5</accession>
<evidence type="ECO:0000256" key="2">
    <source>
        <dbReference type="SAM" id="Phobius"/>
    </source>
</evidence>
<dbReference type="InterPro" id="IPR000045">
    <property type="entry name" value="Prepilin_IV_endopep_pep"/>
</dbReference>
<keyword evidence="2" id="KW-1133">Transmembrane helix</keyword>
<gene>
    <name evidence="4" type="ORF">ELQ94_12895</name>
</gene>
<evidence type="ECO:0000313" key="5">
    <source>
        <dbReference type="Proteomes" id="UP000274909"/>
    </source>
</evidence>
<feature type="transmembrane region" description="Helical" evidence="2">
    <location>
        <begin position="37"/>
        <end position="70"/>
    </location>
</feature>
<comment type="caution">
    <text evidence="4">The sequence shown here is derived from an EMBL/GenBank/DDBJ whole genome shotgun (WGS) entry which is preliminary data.</text>
</comment>
<feature type="transmembrane region" description="Helical" evidence="2">
    <location>
        <begin position="139"/>
        <end position="172"/>
    </location>
</feature>
<keyword evidence="5" id="KW-1185">Reference proteome</keyword>
<dbReference type="AlphaFoldDB" id="A0A433JQM5"/>
<comment type="similarity">
    <text evidence="1">Belongs to the peptidase A24 family.</text>
</comment>
<evidence type="ECO:0000313" key="4">
    <source>
        <dbReference type="EMBL" id="RUQ99198.1"/>
    </source>
</evidence>
<dbReference type="GO" id="GO:0004190">
    <property type="term" value="F:aspartic-type endopeptidase activity"/>
    <property type="evidence" value="ECO:0007669"/>
    <property type="project" value="InterPro"/>
</dbReference>
<reference evidence="4 5" key="1">
    <citation type="submission" date="2018-12" db="EMBL/GenBank/DDBJ databases">
        <authorList>
            <person name="Li F."/>
        </authorList>
    </citation>
    <scope>NUCLEOTIDE SEQUENCE [LARGE SCALE GENOMIC DNA]</scope>
    <source>
        <strain evidence="4 5">EGI 6500705</strain>
    </source>
</reference>
<dbReference type="Gene3D" id="1.20.120.1220">
    <property type="match status" value="1"/>
</dbReference>
<dbReference type="PANTHER" id="PTHR30487:SF0">
    <property type="entry name" value="PREPILIN LEADER PEPTIDASE_N-METHYLTRANSFERASE-RELATED"/>
    <property type="match status" value="1"/>
</dbReference>
<dbReference type="Proteomes" id="UP000274909">
    <property type="component" value="Unassembled WGS sequence"/>
</dbReference>
<dbReference type="GO" id="GO:0005886">
    <property type="term" value="C:plasma membrane"/>
    <property type="evidence" value="ECO:0007669"/>
    <property type="project" value="TreeGrafter"/>
</dbReference>
<dbReference type="OrthoDB" id="2087435at2"/>
<evidence type="ECO:0000259" key="3">
    <source>
        <dbReference type="Pfam" id="PF01478"/>
    </source>
</evidence>
<protein>
    <recommendedName>
        <fullName evidence="3">Prepilin type IV endopeptidase peptidase domain-containing protein</fullName>
    </recommendedName>
</protein>
<name>A0A433JQM5_9MICO</name>
<feature type="transmembrane region" description="Helical" evidence="2">
    <location>
        <begin position="178"/>
        <end position="195"/>
    </location>
</feature>
<feature type="domain" description="Prepilin type IV endopeptidase peptidase" evidence="3">
    <location>
        <begin position="68"/>
        <end position="165"/>
    </location>
</feature>
<dbReference type="EMBL" id="RZGZ01000003">
    <property type="protein sequence ID" value="RUQ99198.1"/>
    <property type="molecule type" value="Genomic_DNA"/>
</dbReference>
<dbReference type="Pfam" id="PF01478">
    <property type="entry name" value="Peptidase_A24"/>
    <property type="match status" value="1"/>
</dbReference>